<keyword evidence="3" id="KW-1185">Reference proteome</keyword>
<dbReference type="EMBL" id="RHFK02000005">
    <property type="protein sequence ID" value="TWW75935.1"/>
    <property type="molecule type" value="Genomic_DNA"/>
</dbReference>
<feature type="compositionally biased region" description="Basic and acidic residues" evidence="1">
    <location>
        <begin position="137"/>
        <end position="153"/>
    </location>
</feature>
<accession>A0A5C6P944</accession>
<evidence type="ECO:0000313" key="3">
    <source>
        <dbReference type="Proteomes" id="UP000324091"/>
    </source>
</evidence>
<name>A0A5C6P944_9TELE</name>
<reference evidence="2 3" key="1">
    <citation type="submission" date="2019-04" db="EMBL/GenBank/DDBJ databases">
        <title>Chromosome genome assembly for Takifugu flavidus.</title>
        <authorList>
            <person name="Xiao S."/>
        </authorList>
    </citation>
    <scope>NUCLEOTIDE SEQUENCE [LARGE SCALE GENOMIC DNA]</scope>
    <source>
        <strain evidence="2">HTHZ2018</strain>
        <tissue evidence="2">Muscle</tissue>
    </source>
</reference>
<feature type="region of interest" description="Disordered" evidence="1">
    <location>
        <begin position="52"/>
        <end position="85"/>
    </location>
</feature>
<gene>
    <name evidence="2" type="ORF">D4764_13G0005970</name>
</gene>
<proteinExistence type="predicted"/>
<organism evidence="2 3">
    <name type="scientific">Takifugu flavidus</name>
    <name type="common">sansaifugu</name>
    <dbReference type="NCBI Taxonomy" id="433684"/>
    <lineage>
        <taxon>Eukaryota</taxon>
        <taxon>Metazoa</taxon>
        <taxon>Chordata</taxon>
        <taxon>Craniata</taxon>
        <taxon>Vertebrata</taxon>
        <taxon>Euteleostomi</taxon>
        <taxon>Actinopterygii</taxon>
        <taxon>Neopterygii</taxon>
        <taxon>Teleostei</taxon>
        <taxon>Neoteleostei</taxon>
        <taxon>Acanthomorphata</taxon>
        <taxon>Eupercaria</taxon>
        <taxon>Tetraodontiformes</taxon>
        <taxon>Tetradontoidea</taxon>
        <taxon>Tetraodontidae</taxon>
        <taxon>Takifugu</taxon>
    </lineage>
</organism>
<evidence type="ECO:0000313" key="2">
    <source>
        <dbReference type="EMBL" id="TWW75935.1"/>
    </source>
</evidence>
<sequence length="153" mass="17816">MNQRFRRTGQYCTELREMLNEANNKISRTFLEKAILSTQVLKLEKELKKLKREMSDRENQLPQEELEELTTKNRSDNSQNTQAEAGEVIEKMLQLKASMEAALTRIKSDSEVLLLELDKHHLELQKCRKQKQLQAGEEGKHSGRAQDTETMTK</sequence>
<dbReference type="AlphaFoldDB" id="A0A5C6P944"/>
<dbReference type="Proteomes" id="UP000324091">
    <property type="component" value="Chromosome 13"/>
</dbReference>
<evidence type="ECO:0000256" key="1">
    <source>
        <dbReference type="SAM" id="MobiDB-lite"/>
    </source>
</evidence>
<protein>
    <submittedName>
        <fullName evidence="2">Uncharacterized protein</fullName>
    </submittedName>
</protein>
<feature type="region of interest" description="Disordered" evidence="1">
    <location>
        <begin position="128"/>
        <end position="153"/>
    </location>
</feature>
<comment type="caution">
    <text evidence="2">The sequence shown here is derived from an EMBL/GenBank/DDBJ whole genome shotgun (WGS) entry which is preliminary data.</text>
</comment>